<reference evidence="1" key="1">
    <citation type="submission" date="2022-10" db="EMBL/GenBank/DDBJ databases">
        <title>The complete genomes of actinobacterial strains from the NBC collection.</title>
        <authorList>
            <person name="Joergensen T.S."/>
            <person name="Alvarez Arevalo M."/>
            <person name="Sterndorff E.B."/>
            <person name="Faurdal D."/>
            <person name="Vuksanovic O."/>
            <person name="Mourched A.-S."/>
            <person name="Charusanti P."/>
            <person name="Shaw S."/>
            <person name="Blin K."/>
            <person name="Weber T."/>
        </authorList>
    </citation>
    <scope>NUCLEOTIDE SEQUENCE</scope>
    <source>
        <strain evidence="1">NBC 01771</strain>
    </source>
</reference>
<dbReference type="EMBL" id="CP109109">
    <property type="protein sequence ID" value="WSB98528.1"/>
    <property type="molecule type" value="Genomic_DNA"/>
</dbReference>
<accession>A0ACD4ZJI5</accession>
<dbReference type="Proteomes" id="UP001348369">
    <property type="component" value="Chromosome"/>
</dbReference>
<proteinExistence type="predicted"/>
<sequence>MRTIRHRAAAAAVTALVASLALTACGSGESSAAKDSGGAAASLSAPSPAEQRSTGDDKQQAPTDQISSTVSSKSKTGAGTGNTAGNTAGNKSSNGATTKYTACTGDNTKVKISRVSRPINHLLLTVTNTGNKNCDAYYAPALRFDDAQAVTQIIEDSRPQAVVTLAPGESAYASIALGGPEAPDIPVKQLTVHFMGRDNQGAEGSHSAPLTLPAGTLISDSTSVTYWQADMADALTW</sequence>
<organism evidence="1 2">
    <name type="scientific">Streptomyces scopuliridis</name>
    <dbReference type="NCBI Taxonomy" id="452529"/>
    <lineage>
        <taxon>Bacteria</taxon>
        <taxon>Bacillati</taxon>
        <taxon>Actinomycetota</taxon>
        <taxon>Actinomycetes</taxon>
        <taxon>Kitasatosporales</taxon>
        <taxon>Streptomycetaceae</taxon>
        <taxon>Streptomyces</taxon>
    </lineage>
</organism>
<name>A0ACD4ZJI5_9ACTN</name>
<keyword evidence="2" id="KW-1185">Reference proteome</keyword>
<gene>
    <name evidence="1" type="ORF">OG835_16835</name>
</gene>
<protein>
    <submittedName>
        <fullName evidence="1">DUF4232 domain-containing protein</fullName>
    </submittedName>
</protein>
<evidence type="ECO:0000313" key="2">
    <source>
        <dbReference type="Proteomes" id="UP001348369"/>
    </source>
</evidence>
<evidence type="ECO:0000313" key="1">
    <source>
        <dbReference type="EMBL" id="WSB98528.1"/>
    </source>
</evidence>